<evidence type="ECO:0000313" key="2">
    <source>
        <dbReference type="Proteomes" id="UP000019423"/>
    </source>
</evidence>
<accession>W8EQ66</accession>
<dbReference type="KEGG" id="hsw:Hsw_PB0024"/>
<proteinExistence type="predicted"/>
<dbReference type="Proteomes" id="UP000019423">
    <property type="component" value="Plasmid pHsw2"/>
</dbReference>
<protein>
    <submittedName>
        <fullName evidence="1">Uncharacterized protein</fullName>
    </submittedName>
</protein>
<evidence type="ECO:0000313" key="1">
    <source>
        <dbReference type="EMBL" id="AHJ95314.1"/>
    </source>
</evidence>
<sequence>MKKPQFTAVELLQHQQTKGFHSHHVHTSADQLADYRARYAQKLELHKALFECINPGELVIRTQHQKVRLMADTGLMEKIILAAIEEVEQDLSRLEMWILEQAAYVERGVDECGIEVSPEEWAAVALVKQPVSLPQAA</sequence>
<keyword evidence="2" id="KW-1185">Reference proteome</keyword>
<dbReference type="HOGENOM" id="CLU_1862454_0_0_10"/>
<dbReference type="EMBL" id="CP007143">
    <property type="protein sequence ID" value="AHJ95314.1"/>
    <property type="molecule type" value="Genomic_DNA"/>
</dbReference>
<organism evidence="1 2">
    <name type="scientific">Hymenobacter swuensis DY53</name>
    <dbReference type="NCBI Taxonomy" id="1227739"/>
    <lineage>
        <taxon>Bacteria</taxon>
        <taxon>Pseudomonadati</taxon>
        <taxon>Bacteroidota</taxon>
        <taxon>Cytophagia</taxon>
        <taxon>Cytophagales</taxon>
        <taxon>Hymenobacteraceae</taxon>
        <taxon>Hymenobacter</taxon>
    </lineage>
</organism>
<dbReference type="AlphaFoldDB" id="W8EQ66"/>
<gene>
    <name evidence="1" type="ORF">Hsw_PB0024</name>
</gene>
<dbReference type="OrthoDB" id="9860048at2"/>
<reference evidence="1 2" key="1">
    <citation type="submission" date="2014-01" db="EMBL/GenBank/DDBJ databases">
        <title>Complete sequence of plasmid2 of ionizing-radiation resistance bacterium Hymenobacter swuensis DY53.</title>
        <authorList>
            <person name="Jung J.-H."/>
            <person name="Jeong S.-W."/>
            <person name="Joe M.-H."/>
            <person name="Cho y.-j."/>
            <person name="Kim M.-K."/>
            <person name="Lim S.-Y."/>
        </authorList>
    </citation>
    <scope>NUCLEOTIDE SEQUENCE [LARGE SCALE GENOMIC DNA]</scope>
    <source>
        <strain evidence="1 2">DY53</strain>
        <plasmid evidence="1 2">pHsw2</plasmid>
    </source>
</reference>
<dbReference type="PATRIC" id="fig|1227739.3.peg.22"/>
<geneLocation type="plasmid" evidence="1 2">
    <name>pHsw2</name>
</geneLocation>
<dbReference type="RefSeq" id="WP_044000276.1">
    <property type="nucleotide sequence ID" value="NZ_CP007143.1"/>
</dbReference>
<name>W8EQ66_9BACT</name>
<keyword evidence="1" id="KW-0614">Plasmid</keyword>